<dbReference type="Pfam" id="PF13540">
    <property type="entry name" value="RCC1_2"/>
    <property type="match status" value="3"/>
</dbReference>
<gene>
    <name evidence="1" type="ORF">AKJ08_1530</name>
</gene>
<dbReference type="EMBL" id="CP012332">
    <property type="protein sequence ID" value="AKU91143.1"/>
    <property type="molecule type" value="Genomic_DNA"/>
</dbReference>
<name>A0A0K1PC77_9BACT</name>
<dbReference type="InterPro" id="IPR009091">
    <property type="entry name" value="RCC1/BLIP-II"/>
</dbReference>
<dbReference type="Gene3D" id="2.130.10.30">
    <property type="entry name" value="Regulator of chromosome condensation 1/beta-lactamase-inhibitor protein II"/>
    <property type="match status" value="3"/>
</dbReference>
<evidence type="ECO:0000313" key="2">
    <source>
        <dbReference type="Proteomes" id="UP000055590"/>
    </source>
</evidence>
<organism evidence="1 2">
    <name type="scientific">Vulgatibacter incomptus</name>
    <dbReference type="NCBI Taxonomy" id="1391653"/>
    <lineage>
        <taxon>Bacteria</taxon>
        <taxon>Pseudomonadati</taxon>
        <taxon>Myxococcota</taxon>
        <taxon>Myxococcia</taxon>
        <taxon>Myxococcales</taxon>
        <taxon>Cystobacterineae</taxon>
        <taxon>Vulgatibacteraceae</taxon>
        <taxon>Vulgatibacter</taxon>
    </lineage>
</organism>
<dbReference type="SUPFAM" id="SSF50985">
    <property type="entry name" value="RCC1/BLIP-II"/>
    <property type="match status" value="1"/>
</dbReference>
<dbReference type="AlphaFoldDB" id="A0A0K1PC77"/>
<dbReference type="InterPro" id="IPR008964">
    <property type="entry name" value="Invasin/intimin_cell_adhesion"/>
</dbReference>
<dbReference type="PROSITE" id="PS50012">
    <property type="entry name" value="RCC1_3"/>
    <property type="match status" value="6"/>
</dbReference>
<dbReference type="PATRIC" id="fig|1391653.3.peg.1605"/>
<dbReference type="PANTHER" id="PTHR45982:SF1">
    <property type="entry name" value="REGULATOR OF CHROMOSOME CONDENSATION"/>
    <property type="match status" value="1"/>
</dbReference>
<sequence length="568" mass="57509">MPQFDGTIEIAPEAPDECAPDCAYLLQEMPRSFVATLRGLDGEVVDGVSVIWSSSDESIASVDAGMVTGIAPGTFHLSASAGAASATIELEVGGEPLSAIFVETPSGLGEVVVAQGGAATIRARGQQGGGWFSRPVVLLDISWEIEDPSVAAIESQAVVDEMPTIVVRGLAAGTTRVRATSRQGPGLVGTMDFEAVTGDVPAPALSLDTIAVGGRHACGLGAEGALCWGDNSSLQLGVGSQMMMESRALPVAGGLELATLALGGRHSCALDAAGAAYCWGSNDEGQLGVDERSQMIFDSAVPLPVAGGLTFSSIAAGDAHTCGIDVDGVAWCWGSNFFGKLGTGSTADFQIRAPAHVAGGHAFRQIAPSTSFTCALDVDGRAWCWGAHTGALGIGPLLFGEPSRHAAPMEVLGGHVFAELATSGNHVCALAGDRTAWCWGRAVEGQLGTRVAPDEVGEVSEPVQVEGDHIFDGIAAGAFHTCAVDAEGEGWCWGGNASGQLGTGDLNDRQLPARTLGALAFTEIRAGGDSSCGLIEGGGAYCWGAGEAGQLGTGGVGMRPLPTPVAAP</sequence>
<dbReference type="KEGG" id="vin:AKJ08_1530"/>
<dbReference type="PANTHER" id="PTHR45982">
    <property type="entry name" value="REGULATOR OF CHROMOSOME CONDENSATION"/>
    <property type="match status" value="1"/>
</dbReference>
<dbReference type="STRING" id="1391653.AKJ08_1530"/>
<dbReference type="InterPro" id="IPR000408">
    <property type="entry name" value="Reg_chr_condens"/>
</dbReference>
<keyword evidence="2" id="KW-1185">Reference proteome</keyword>
<dbReference type="Gene3D" id="2.60.40.1080">
    <property type="match status" value="1"/>
</dbReference>
<evidence type="ECO:0000313" key="1">
    <source>
        <dbReference type="EMBL" id="AKU91143.1"/>
    </source>
</evidence>
<accession>A0A0K1PC77</accession>
<reference evidence="1 2" key="1">
    <citation type="submission" date="2015-08" db="EMBL/GenBank/DDBJ databases">
        <authorList>
            <person name="Babu N.S."/>
            <person name="Beckwith C.J."/>
            <person name="Beseler K.G."/>
            <person name="Brison A."/>
            <person name="Carone J.V."/>
            <person name="Caskin T.P."/>
            <person name="Diamond M."/>
            <person name="Durham M.E."/>
            <person name="Foxe J.M."/>
            <person name="Go M."/>
            <person name="Henderson B.A."/>
            <person name="Jones I.B."/>
            <person name="McGettigan J.A."/>
            <person name="Micheletti S.J."/>
            <person name="Nasrallah M.E."/>
            <person name="Ortiz D."/>
            <person name="Piller C.R."/>
            <person name="Privatt S.R."/>
            <person name="Schneider S.L."/>
            <person name="Sharp S."/>
            <person name="Smith T.C."/>
            <person name="Stanton J.D."/>
            <person name="Ullery H.E."/>
            <person name="Wilson R.J."/>
            <person name="Serrano M.G."/>
            <person name="Buck G."/>
            <person name="Lee V."/>
            <person name="Wang Y."/>
            <person name="Carvalho R."/>
            <person name="Voegtly L."/>
            <person name="Shi R."/>
            <person name="Duckworth R."/>
            <person name="Johnson A."/>
            <person name="Loviza R."/>
            <person name="Walstead R."/>
            <person name="Shah Z."/>
            <person name="Kiflezghi M."/>
            <person name="Wade K."/>
            <person name="Ball S.L."/>
            <person name="Bradley K.W."/>
            <person name="Asai D.J."/>
            <person name="Bowman C.A."/>
            <person name="Russell D.A."/>
            <person name="Pope W.H."/>
            <person name="Jacobs-Sera D."/>
            <person name="Hendrix R.W."/>
            <person name="Hatfull G.F."/>
        </authorList>
    </citation>
    <scope>NUCLEOTIDE SEQUENCE [LARGE SCALE GENOMIC DNA]</scope>
    <source>
        <strain evidence="1 2">DSM 27710</strain>
    </source>
</reference>
<proteinExistence type="predicted"/>
<dbReference type="InterPro" id="IPR051553">
    <property type="entry name" value="Ran_GTPase-activating"/>
</dbReference>
<dbReference type="Proteomes" id="UP000055590">
    <property type="component" value="Chromosome"/>
</dbReference>
<dbReference type="GO" id="GO:0005737">
    <property type="term" value="C:cytoplasm"/>
    <property type="evidence" value="ECO:0007669"/>
    <property type="project" value="TreeGrafter"/>
</dbReference>
<dbReference type="GO" id="GO:0005085">
    <property type="term" value="F:guanyl-nucleotide exchange factor activity"/>
    <property type="evidence" value="ECO:0007669"/>
    <property type="project" value="TreeGrafter"/>
</dbReference>
<dbReference type="PRINTS" id="PR00633">
    <property type="entry name" value="RCCNDNSATION"/>
</dbReference>
<dbReference type="SUPFAM" id="SSF49373">
    <property type="entry name" value="Invasin/intimin cell-adhesion fragments"/>
    <property type="match status" value="1"/>
</dbReference>
<protein>
    <submittedName>
        <fullName evidence="1">BNR repeat domain protein</fullName>
    </submittedName>
</protein>